<dbReference type="PANTHER" id="PTHR32060">
    <property type="entry name" value="TAIL-SPECIFIC PROTEASE"/>
    <property type="match status" value="1"/>
</dbReference>
<evidence type="ECO:0000256" key="2">
    <source>
        <dbReference type="ARBA" id="ARBA00022670"/>
    </source>
</evidence>
<dbReference type="SUPFAM" id="SSF52096">
    <property type="entry name" value="ClpP/crotonase"/>
    <property type="match status" value="1"/>
</dbReference>
<dbReference type="Gene3D" id="3.90.226.10">
    <property type="entry name" value="2-enoyl-CoA Hydratase, Chain A, domain 1"/>
    <property type="match status" value="1"/>
</dbReference>
<dbReference type="SUPFAM" id="SSF50156">
    <property type="entry name" value="PDZ domain-like"/>
    <property type="match status" value="1"/>
</dbReference>
<name>A0A9X2F1F3_9SPHI</name>
<dbReference type="GO" id="GO:0030288">
    <property type="term" value="C:outer membrane-bounded periplasmic space"/>
    <property type="evidence" value="ECO:0007669"/>
    <property type="project" value="TreeGrafter"/>
</dbReference>
<dbReference type="NCBIfam" id="TIGR00225">
    <property type="entry name" value="prc"/>
    <property type="match status" value="1"/>
</dbReference>
<proteinExistence type="inferred from homology"/>
<evidence type="ECO:0000256" key="5">
    <source>
        <dbReference type="RuleBase" id="RU004404"/>
    </source>
</evidence>
<dbReference type="Gene3D" id="3.30.750.44">
    <property type="match status" value="1"/>
</dbReference>
<keyword evidence="3 5" id="KW-0378">Hydrolase</keyword>
<dbReference type="InterPro" id="IPR029045">
    <property type="entry name" value="ClpP/crotonase-like_dom_sf"/>
</dbReference>
<comment type="caution">
    <text evidence="7">The sequence shown here is derived from an EMBL/GenBank/DDBJ whole genome shotgun (WGS) entry which is preliminary data.</text>
</comment>
<comment type="similarity">
    <text evidence="1 5">Belongs to the peptidase S41A family.</text>
</comment>
<dbReference type="RefSeq" id="WP_252586646.1">
    <property type="nucleotide sequence ID" value="NZ_JAMWYS010000024.1"/>
</dbReference>
<sequence length="551" mass="61114">MLKRYKKTLLILAITVGSLGTMAFVDDFFEISKNLDIFSALYREVNTNYVDEVEPAKLMRTGIDAMLKSLDPYTNFYSESEIEDVKFMTTGQYGGIGATIMQRKGEIIINEPYEGSPAQSAGLRAGDIILSIDGRSVKGKTSSDITTFLKGQPNTTVTLSLIRPGEKTEFQKVLTRQEIKIKNVPYYNMVSDNIGYIKLTGFTQNAGNEVKEALSELKKNPGLKAVILDVRSNPGGLLNEAVNVTNVFIDRGQLIVTTKGKVADNNRSYKTINAPIDLAIPVAVLTNSQSASASEIVSGAIQDLDRGVIVGQRTFGKGLVQNTRPLAFNTQMKITVAKYYIPSGRCIQALDYAHRNPDGSVGKIPDSLIREFKTVNGRKVLDGGGVIPDFTTDQSSLSSIAQSLISKGLIFDYATAYRNKHVSINAAKDFKLSDADYADFEKYLTDKDYDYVTASEKTLEDYKNAAIKEKYFDAIKPDYEKLKSSLKHDKLSDLAKFKDEIITLLENEISARYYYQKGKIESALKRDKDVKKAIEVLNNTNQYNTTLAIKN</sequence>
<accession>A0A9X2F1F3</accession>
<dbReference type="AlphaFoldDB" id="A0A9X2F1F3"/>
<organism evidence="7 8">
    <name type="scientific">Solitalea agri</name>
    <dbReference type="NCBI Taxonomy" id="2953739"/>
    <lineage>
        <taxon>Bacteria</taxon>
        <taxon>Pseudomonadati</taxon>
        <taxon>Bacteroidota</taxon>
        <taxon>Sphingobacteriia</taxon>
        <taxon>Sphingobacteriales</taxon>
        <taxon>Sphingobacteriaceae</taxon>
        <taxon>Solitalea</taxon>
    </lineage>
</organism>
<evidence type="ECO:0000313" key="8">
    <source>
        <dbReference type="Proteomes" id="UP001155182"/>
    </source>
</evidence>
<dbReference type="GO" id="GO:0006508">
    <property type="term" value="P:proteolysis"/>
    <property type="evidence" value="ECO:0007669"/>
    <property type="project" value="UniProtKB-KW"/>
</dbReference>
<evidence type="ECO:0000256" key="3">
    <source>
        <dbReference type="ARBA" id="ARBA00022801"/>
    </source>
</evidence>
<evidence type="ECO:0000256" key="1">
    <source>
        <dbReference type="ARBA" id="ARBA00009179"/>
    </source>
</evidence>
<dbReference type="InterPro" id="IPR036034">
    <property type="entry name" value="PDZ_sf"/>
</dbReference>
<dbReference type="Gene3D" id="2.30.42.10">
    <property type="match status" value="1"/>
</dbReference>
<dbReference type="Proteomes" id="UP001155182">
    <property type="component" value="Unassembled WGS sequence"/>
</dbReference>
<protein>
    <submittedName>
        <fullName evidence="7">S41 family peptidase</fullName>
    </submittedName>
</protein>
<keyword evidence="2 5" id="KW-0645">Protease</keyword>
<dbReference type="InterPro" id="IPR041489">
    <property type="entry name" value="PDZ_6"/>
</dbReference>
<dbReference type="GO" id="GO:0004175">
    <property type="term" value="F:endopeptidase activity"/>
    <property type="evidence" value="ECO:0007669"/>
    <property type="project" value="TreeGrafter"/>
</dbReference>
<evidence type="ECO:0000259" key="6">
    <source>
        <dbReference type="PROSITE" id="PS50106"/>
    </source>
</evidence>
<reference evidence="7" key="1">
    <citation type="submission" date="2022-06" db="EMBL/GenBank/DDBJ databases">
        <title>Solitalea sp. MAHUQ-68 isolated from rhizospheric soil.</title>
        <authorList>
            <person name="Huq M.A."/>
        </authorList>
    </citation>
    <scope>NUCLEOTIDE SEQUENCE</scope>
    <source>
        <strain evidence="7">MAHUQ-68</strain>
    </source>
</reference>
<dbReference type="PROSITE" id="PS50106">
    <property type="entry name" value="PDZ"/>
    <property type="match status" value="1"/>
</dbReference>
<dbReference type="InterPro" id="IPR005151">
    <property type="entry name" value="Tail-specific_protease"/>
</dbReference>
<dbReference type="GO" id="GO:0008236">
    <property type="term" value="F:serine-type peptidase activity"/>
    <property type="evidence" value="ECO:0007669"/>
    <property type="project" value="UniProtKB-KW"/>
</dbReference>
<dbReference type="GO" id="GO:0007165">
    <property type="term" value="P:signal transduction"/>
    <property type="evidence" value="ECO:0007669"/>
    <property type="project" value="TreeGrafter"/>
</dbReference>
<feature type="domain" description="PDZ" evidence="6">
    <location>
        <begin position="84"/>
        <end position="150"/>
    </location>
</feature>
<dbReference type="InterPro" id="IPR004447">
    <property type="entry name" value="Peptidase_S41A"/>
</dbReference>
<gene>
    <name evidence="7" type="ORF">NF867_05550</name>
</gene>
<evidence type="ECO:0000256" key="4">
    <source>
        <dbReference type="ARBA" id="ARBA00022825"/>
    </source>
</evidence>
<dbReference type="PANTHER" id="PTHR32060:SF30">
    <property type="entry name" value="CARBOXY-TERMINAL PROCESSING PROTEASE CTPA"/>
    <property type="match status" value="1"/>
</dbReference>
<dbReference type="FunFam" id="2.30.42.10:FF:000063">
    <property type="entry name" value="Peptidase, S41 family"/>
    <property type="match status" value="1"/>
</dbReference>
<dbReference type="CDD" id="cd06782">
    <property type="entry name" value="cpPDZ_CPP-like"/>
    <property type="match status" value="1"/>
</dbReference>
<dbReference type="CDD" id="cd07560">
    <property type="entry name" value="Peptidase_S41_CPP"/>
    <property type="match status" value="1"/>
</dbReference>
<dbReference type="SMART" id="SM00245">
    <property type="entry name" value="TSPc"/>
    <property type="match status" value="1"/>
</dbReference>
<evidence type="ECO:0000313" key="7">
    <source>
        <dbReference type="EMBL" id="MCO4292325.1"/>
    </source>
</evidence>
<dbReference type="Pfam" id="PF03572">
    <property type="entry name" value="Peptidase_S41"/>
    <property type="match status" value="1"/>
</dbReference>
<dbReference type="InterPro" id="IPR001478">
    <property type="entry name" value="PDZ"/>
</dbReference>
<keyword evidence="8" id="KW-1185">Reference proteome</keyword>
<dbReference type="Pfam" id="PF17820">
    <property type="entry name" value="PDZ_6"/>
    <property type="match status" value="1"/>
</dbReference>
<dbReference type="SMART" id="SM00228">
    <property type="entry name" value="PDZ"/>
    <property type="match status" value="1"/>
</dbReference>
<dbReference type="EMBL" id="JAMWYS010000024">
    <property type="protein sequence ID" value="MCO4292325.1"/>
    <property type="molecule type" value="Genomic_DNA"/>
</dbReference>
<keyword evidence="4 5" id="KW-0720">Serine protease</keyword>